<keyword evidence="1" id="KW-1133">Transmembrane helix</keyword>
<name>A0ABP7SJA7_9PSEU</name>
<protein>
    <submittedName>
        <fullName evidence="2">Uncharacterized protein</fullName>
    </submittedName>
</protein>
<evidence type="ECO:0000313" key="3">
    <source>
        <dbReference type="Proteomes" id="UP001501747"/>
    </source>
</evidence>
<dbReference type="RefSeq" id="WP_344876729.1">
    <property type="nucleotide sequence ID" value="NZ_BAABAL010000014.1"/>
</dbReference>
<dbReference type="EMBL" id="BAABAL010000014">
    <property type="protein sequence ID" value="GAA4012486.1"/>
    <property type="molecule type" value="Genomic_DNA"/>
</dbReference>
<keyword evidence="3" id="KW-1185">Reference proteome</keyword>
<comment type="caution">
    <text evidence="2">The sequence shown here is derived from an EMBL/GenBank/DDBJ whole genome shotgun (WGS) entry which is preliminary data.</text>
</comment>
<sequence length="184" mass="19499">MRLFVNLIVAICHPPLVLWTAHSGAPTVLTCAVLVAGVLLVADTGWLVAGMLASLLAVAGTISARDDEAVRERSVRASCAVLSVVKRDELRTHTTADGSIFVNTVTFHDHRLRCDGAPVDLLSWTSRVAEPGQRLEIVHDPLRQVGPVPASTVRDDGGTAHYLALILTGVAVVCRVGGVLRGEN</sequence>
<dbReference type="Proteomes" id="UP001501747">
    <property type="component" value="Unassembled WGS sequence"/>
</dbReference>
<gene>
    <name evidence="2" type="ORF">GCM10022247_38870</name>
</gene>
<keyword evidence="1" id="KW-0472">Membrane</keyword>
<evidence type="ECO:0000313" key="2">
    <source>
        <dbReference type="EMBL" id="GAA4012486.1"/>
    </source>
</evidence>
<feature type="transmembrane region" description="Helical" evidence="1">
    <location>
        <begin position="33"/>
        <end position="58"/>
    </location>
</feature>
<evidence type="ECO:0000256" key="1">
    <source>
        <dbReference type="SAM" id="Phobius"/>
    </source>
</evidence>
<reference evidence="3" key="1">
    <citation type="journal article" date="2019" name="Int. J. Syst. Evol. Microbiol.">
        <title>The Global Catalogue of Microorganisms (GCM) 10K type strain sequencing project: providing services to taxonomists for standard genome sequencing and annotation.</title>
        <authorList>
            <consortium name="The Broad Institute Genomics Platform"/>
            <consortium name="The Broad Institute Genome Sequencing Center for Infectious Disease"/>
            <person name="Wu L."/>
            <person name="Ma J."/>
        </authorList>
    </citation>
    <scope>NUCLEOTIDE SEQUENCE [LARGE SCALE GENOMIC DNA]</scope>
    <source>
        <strain evidence="3">JCM 17342</strain>
    </source>
</reference>
<keyword evidence="1" id="KW-0812">Transmembrane</keyword>
<accession>A0ABP7SJA7</accession>
<organism evidence="2 3">
    <name type="scientific">Allokutzneria multivorans</name>
    <dbReference type="NCBI Taxonomy" id="1142134"/>
    <lineage>
        <taxon>Bacteria</taxon>
        <taxon>Bacillati</taxon>
        <taxon>Actinomycetota</taxon>
        <taxon>Actinomycetes</taxon>
        <taxon>Pseudonocardiales</taxon>
        <taxon>Pseudonocardiaceae</taxon>
        <taxon>Allokutzneria</taxon>
    </lineage>
</organism>
<proteinExistence type="predicted"/>